<dbReference type="OrthoDB" id="9807502at2"/>
<dbReference type="PANTHER" id="PTHR47271">
    <property type="entry name" value="ARGININE DEIMINASE"/>
    <property type="match status" value="1"/>
</dbReference>
<reference evidence="4 5" key="1">
    <citation type="submission" date="2017-09" db="EMBL/GenBank/DDBJ databases">
        <title>The Catabolism of 3,6-Dichlorosalicylic acid is Initiated by the Cytochrome P450 Monooxygenase DsmABC in Rhizorhabdus dicambivorans Ndbn-20.</title>
        <authorList>
            <person name="Na L."/>
        </authorList>
    </citation>
    <scope>NUCLEOTIDE SEQUENCE [LARGE SCALE GENOMIC DNA]</scope>
    <source>
        <strain evidence="4 5">Ndbn-20m</strain>
    </source>
</reference>
<name>A0A2A4G015_9SPHN</name>
<gene>
    <name evidence="4" type="ORF">COO09_01870</name>
</gene>
<proteinExistence type="predicted"/>
<dbReference type="RefSeq" id="WP_066959244.1">
    <property type="nucleotide sequence ID" value="NZ_CP023449.1"/>
</dbReference>
<dbReference type="GO" id="GO:0016990">
    <property type="term" value="F:arginine deiminase activity"/>
    <property type="evidence" value="ECO:0007669"/>
    <property type="project" value="UniProtKB-EC"/>
</dbReference>
<dbReference type="EMBL" id="NWUF01000001">
    <property type="protein sequence ID" value="PCE44397.1"/>
    <property type="molecule type" value="Genomic_DNA"/>
</dbReference>
<comment type="catalytic activity">
    <reaction evidence="3">
        <text>L-arginine + H2O = L-citrulline + NH4(+)</text>
        <dbReference type="Rhea" id="RHEA:19597"/>
        <dbReference type="ChEBI" id="CHEBI:15377"/>
        <dbReference type="ChEBI" id="CHEBI:28938"/>
        <dbReference type="ChEBI" id="CHEBI:32682"/>
        <dbReference type="ChEBI" id="CHEBI:57743"/>
        <dbReference type="EC" id="3.5.3.6"/>
    </reaction>
</comment>
<dbReference type="AlphaFoldDB" id="A0A2A4G015"/>
<dbReference type="PANTHER" id="PTHR47271:SF2">
    <property type="entry name" value="ARGININE DEIMINASE"/>
    <property type="match status" value="1"/>
</dbReference>
<evidence type="ECO:0000313" key="5">
    <source>
        <dbReference type="Proteomes" id="UP000218934"/>
    </source>
</evidence>
<dbReference type="GO" id="GO:0019546">
    <property type="term" value="P:L-arginine deiminase pathway"/>
    <property type="evidence" value="ECO:0007669"/>
    <property type="project" value="TreeGrafter"/>
</dbReference>
<keyword evidence="5" id="KW-1185">Reference proteome</keyword>
<dbReference type="Proteomes" id="UP000218934">
    <property type="component" value="Unassembled WGS sequence"/>
</dbReference>
<dbReference type="KEGG" id="rdi:CMV14_12485"/>
<protein>
    <recommendedName>
        <fullName evidence="2">arginine deiminase</fullName>
        <ecNumber evidence="2">3.5.3.6</ecNumber>
    </recommendedName>
</protein>
<dbReference type="EC" id="3.5.3.6" evidence="2"/>
<evidence type="ECO:0000256" key="1">
    <source>
        <dbReference type="ARBA" id="ARBA00005213"/>
    </source>
</evidence>
<evidence type="ECO:0000256" key="2">
    <source>
        <dbReference type="ARBA" id="ARBA00012171"/>
    </source>
</evidence>
<evidence type="ECO:0000256" key="3">
    <source>
        <dbReference type="ARBA" id="ARBA00049429"/>
    </source>
</evidence>
<dbReference type="Gene3D" id="3.75.10.10">
    <property type="entry name" value="L-arginine/glycine Amidinotransferase, Chain A"/>
    <property type="match status" value="1"/>
</dbReference>
<dbReference type="Pfam" id="PF19420">
    <property type="entry name" value="DDAH_eukar"/>
    <property type="match status" value="1"/>
</dbReference>
<comment type="caution">
    <text evidence="4">The sequence shown here is derived from an EMBL/GenBank/DDBJ whole genome shotgun (WGS) entry which is preliminary data.</text>
</comment>
<organism evidence="4 5">
    <name type="scientific">Rhizorhabdus dicambivorans</name>
    <dbReference type="NCBI Taxonomy" id="1850238"/>
    <lineage>
        <taxon>Bacteria</taxon>
        <taxon>Pseudomonadati</taxon>
        <taxon>Pseudomonadota</taxon>
        <taxon>Alphaproteobacteria</taxon>
        <taxon>Sphingomonadales</taxon>
        <taxon>Sphingomonadaceae</taxon>
        <taxon>Rhizorhabdus</taxon>
    </lineage>
</organism>
<comment type="pathway">
    <text evidence="1">Amino-acid degradation; L-arginine degradation via ADI pathway; carbamoyl phosphate from L-arginine: step 1/2.</text>
</comment>
<evidence type="ECO:0000313" key="4">
    <source>
        <dbReference type="EMBL" id="PCE44397.1"/>
    </source>
</evidence>
<accession>A0A2A4G015</accession>
<dbReference type="SUPFAM" id="SSF55909">
    <property type="entry name" value="Pentein"/>
    <property type="match status" value="1"/>
</dbReference>
<sequence length="300" mass="33000">MKLDFLGLGARPLAPTRRFAVTSETDRLTDVMLCRPSYLAPVPCCAVTRQSLADGFTLSVDRATAQHRALQAALERHNVRCHLLPPDPALPDMCFTRDALLTSPWGLIKLRPATPHRREEADRAFDFARGLGAPPAAYVRQGRIEGGDIAIVRSGLVVIGWSGERTDWTGAEALAEIFRGQRWDVITYAFDPELLHLDTQFCMVDEGVALACIELLDPAFVRQIEEQGIELIAVEPAESRRLGCNILSLGQRRIISSAANDRINGVLRGRGFDVEAVDIDQFTRCGGGIHCLTMPLARAM</sequence>